<protein>
    <recommendedName>
        <fullName evidence="1">Senescence domain-containing protein</fullName>
    </recommendedName>
</protein>
<dbReference type="AlphaFoldDB" id="A0A1X2IY56"/>
<dbReference type="Pfam" id="PF06911">
    <property type="entry name" value="Senescence"/>
    <property type="match status" value="1"/>
</dbReference>
<dbReference type="Proteomes" id="UP000193560">
    <property type="component" value="Unassembled WGS sequence"/>
</dbReference>
<keyword evidence="3" id="KW-1185">Reference proteome</keyword>
<evidence type="ECO:0000259" key="1">
    <source>
        <dbReference type="Pfam" id="PF06911"/>
    </source>
</evidence>
<name>A0A1X2IY56_9FUNG</name>
<accession>A0A1X2IY56</accession>
<evidence type="ECO:0000313" key="2">
    <source>
        <dbReference type="EMBL" id="ORZ24213.1"/>
    </source>
</evidence>
<comment type="caution">
    <text evidence="2">The sequence shown here is derived from an EMBL/GenBank/DDBJ whole genome shotgun (WGS) entry which is preliminary data.</text>
</comment>
<dbReference type="OrthoDB" id="20821at2759"/>
<reference evidence="2 3" key="1">
    <citation type="submission" date="2016-07" db="EMBL/GenBank/DDBJ databases">
        <title>Pervasive Adenine N6-methylation of Active Genes in Fungi.</title>
        <authorList>
            <consortium name="DOE Joint Genome Institute"/>
            <person name="Mondo S.J."/>
            <person name="Dannebaum R.O."/>
            <person name="Kuo R.C."/>
            <person name="Labutti K."/>
            <person name="Haridas S."/>
            <person name="Kuo A."/>
            <person name="Salamov A."/>
            <person name="Ahrendt S.R."/>
            <person name="Lipzen A."/>
            <person name="Sullivan W."/>
            <person name="Andreopoulos W.B."/>
            <person name="Clum A."/>
            <person name="Lindquist E."/>
            <person name="Daum C."/>
            <person name="Ramamoorthy G.K."/>
            <person name="Gryganskyi A."/>
            <person name="Culley D."/>
            <person name="Magnuson J.K."/>
            <person name="James T.Y."/>
            <person name="O'Malley M.A."/>
            <person name="Stajich J.E."/>
            <person name="Spatafora J.W."/>
            <person name="Visel A."/>
            <person name="Grigoriev I.V."/>
        </authorList>
    </citation>
    <scope>NUCLEOTIDE SEQUENCE [LARGE SCALE GENOMIC DNA]</scope>
    <source>
        <strain evidence="2 3">NRRL 1336</strain>
    </source>
</reference>
<dbReference type="EMBL" id="MCGE01000002">
    <property type="protein sequence ID" value="ORZ24213.1"/>
    <property type="molecule type" value="Genomic_DNA"/>
</dbReference>
<feature type="domain" description="Senescence" evidence="1">
    <location>
        <begin position="5"/>
        <end position="86"/>
    </location>
</feature>
<dbReference type="STRING" id="90262.A0A1X2IY56"/>
<gene>
    <name evidence="2" type="ORF">BCR42DRAFT_402457</name>
</gene>
<dbReference type="InterPro" id="IPR009686">
    <property type="entry name" value="Senescence/spartin_C"/>
</dbReference>
<proteinExistence type="predicted"/>
<evidence type="ECO:0000313" key="3">
    <source>
        <dbReference type="Proteomes" id="UP000193560"/>
    </source>
</evidence>
<organism evidence="2 3">
    <name type="scientific">Absidia repens</name>
    <dbReference type="NCBI Taxonomy" id="90262"/>
    <lineage>
        <taxon>Eukaryota</taxon>
        <taxon>Fungi</taxon>
        <taxon>Fungi incertae sedis</taxon>
        <taxon>Mucoromycota</taxon>
        <taxon>Mucoromycotina</taxon>
        <taxon>Mucoromycetes</taxon>
        <taxon>Mucorales</taxon>
        <taxon>Cunninghamellaceae</taxon>
        <taxon>Absidia</taxon>
    </lineage>
</organism>
<sequence>MPTPKTQLGHSALQAATRVMEGSAAAASTVLSASRQTLVQVIEKKYGADAGYMAGKIIGANKSDEDDVMVYFDNHGISRKVVLQQSHSITSTDIHKTTANESSTSFVVYEDRDKENENEKINDQRQVVYDIGEQDHPREEYGKKPGKLILV</sequence>